<keyword evidence="3 5" id="KW-1133">Transmembrane helix</keyword>
<dbReference type="PANTHER" id="PTHR43394">
    <property type="entry name" value="ATP-DEPENDENT PERMEASE MDL1, MITOCHONDRIAL"/>
    <property type="match status" value="1"/>
</dbReference>
<protein>
    <submittedName>
        <fullName evidence="8">ABC-type multidrug transport system fused ATPase/permease subunit</fullName>
    </submittedName>
</protein>
<evidence type="ECO:0000256" key="1">
    <source>
        <dbReference type="ARBA" id="ARBA00004651"/>
    </source>
</evidence>
<dbReference type="GO" id="GO:0005886">
    <property type="term" value="C:plasma membrane"/>
    <property type="evidence" value="ECO:0007669"/>
    <property type="project" value="UniProtKB-SubCell"/>
</dbReference>
<dbReference type="EMBL" id="JACHMK010000001">
    <property type="protein sequence ID" value="MBB6334143.1"/>
    <property type="molecule type" value="Genomic_DNA"/>
</dbReference>
<feature type="transmembrane region" description="Helical" evidence="5">
    <location>
        <begin position="198"/>
        <end position="218"/>
    </location>
</feature>
<evidence type="ECO:0000256" key="3">
    <source>
        <dbReference type="ARBA" id="ARBA00022989"/>
    </source>
</evidence>
<name>A0A923E3D3_9ACTO</name>
<dbReference type="Gene3D" id="3.40.50.300">
    <property type="entry name" value="P-loop containing nucleotide triphosphate hydrolases"/>
    <property type="match status" value="1"/>
</dbReference>
<dbReference type="InterPro" id="IPR039421">
    <property type="entry name" value="Type_1_exporter"/>
</dbReference>
<evidence type="ECO:0000256" key="2">
    <source>
        <dbReference type="ARBA" id="ARBA00022692"/>
    </source>
</evidence>
<dbReference type="Pfam" id="PF00664">
    <property type="entry name" value="ABC_membrane"/>
    <property type="match status" value="1"/>
</dbReference>
<evidence type="ECO:0000259" key="6">
    <source>
        <dbReference type="PROSITE" id="PS50893"/>
    </source>
</evidence>
<comment type="subcellular location">
    <subcellularLocation>
        <location evidence="1">Cell membrane</location>
        <topology evidence="1">Multi-pass membrane protein</topology>
    </subcellularLocation>
</comment>
<keyword evidence="2 5" id="KW-0812">Transmembrane</keyword>
<dbReference type="RefSeq" id="WP_184451936.1">
    <property type="nucleotide sequence ID" value="NZ_JACHMK010000001.1"/>
</dbReference>
<dbReference type="PROSITE" id="PS00211">
    <property type="entry name" value="ABC_TRANSPORTER_1"/>
    <property type="match status" value="1"/>
</dbReference>
<feature type="domain" description="ABC transporter" evidence="6">
    <location>
        <begin position="369"/>
        <end position="646"/>
    </location>
</feature>
<sequence length="658" mass="69064">MRDPLARAAADAGIALPPLGPAPRHWIAPWKTLRGPAWPLPSVAPRFARELLRRRVPALLLGVAATTLGTVASALVPWAMGRALDTALTTGVSADLAIAGGVFLLVVVLVAAGDALTQMTEITTWMGSSVGSARTIVSHASMHPRAVKRDSTAGDVVTATDSDASALGRATSLIPEFAASAAATVLVAVLMLRTSLSLGLIVLIGMPILVIGLMALGGPLEARQSAMRDEQGELTTISTDAVQGLRILRGIGGEDSYSSAYRAQSQRARAAAVKVAPTAALLAATRSAVPMLFSVLVVAQGAMLVFDGAMSVGQLLAFYGYMTFLRHPLWILSDSVEHLTRAWVAVKRASTILAIRPMTRDEAGSSASPQREDHPWLDSDPIDWASAALEDPRSGVVLRPGLTTALLAPSVQIARDVARRLARVSDDESSAILSGPGFRVPLASLPVDEVRRRILLSEETPQLFAGSLRENLLGADAPPPARRPLSDTIYREVIASAPAGEEVLLSVSHDPSDDDPALLDALTVAAASDVLASLPGGMDGLLAESGRNVSGGQRQRIALARVLVHDPDIALLIEPTSALDSHTEAIIGERLAEARDKRTTLLITESPLLLEHADRIIILDSDGCAIASGSSDDLRVVAEDGAPGVAHALALLRRQEER</sequence>
<keyword evidence="4 5" id="KW-0472">Membrane</keyword>
<dbReference type="PROSITE" id="PS50893">
    <property type="entry name" value="ABC_TRANSPORTER_2"/>
    <property type="match status" value="1"/>
</dbReference>
<dbReference type="Gene3D" id="1.20.1560.10">
    <property type="entry name" value="ABC transporter type 1, transmembrane domain"/>
    <property type="match status" value="1"/>
</dbReference>
<evidence type="ECO:0000259" key="7">
    <source>
        <dbReference type="PROSITE" id="PS50929"/>
    </source>
</evidence>
<dbReference type="SUPFAM" id="SSF90123">
    <property type="entry name" value="ABC transporter transmembrane region"/>
    <property type="match status" value="1"/>
</dbReference>
<reference evidence="8" key="1">
    <citation type="submission" date="2020-08" db="EMBL/GenBank/DDBJ databases">
        <title>Sequencing the genomes of 1000 actinobacteria strains.</title>
        <authorList>
            <person name="Klenk H.-P."/>
        </authorList>
    </citation>
    <scope>NUCLEOTIDE SEQUENCE</scope>
    <source>
        <strain evidence="8">DSM 10695</strain>
    </source>
</reference>
<dbReference type="AlphaFoldDB" id="A0A923E3D3"/>
<evidence type="ECO:0000313" key="8">
    <source>
        <dbReference type="EMBL" id="MBB6334143.1"/>
    </source>
</evidence>
<dbReference type="InterPro" id="IPR036640">
    <property type="entry name" value="ABC1_TM_sf"/>
</dbReference>
<comment type="caution">
    <text evidence="8">The sequence shown here is derived from an EMBL/GenBank/DDBJ whole genome shotgun (WGS) entry which is preliminary data.</text>
</comment>
<evidence type="ECO:0000256" key="4">
    <source>
        <dbReference type="ARBA" id="ARBA00023136"/>
    </source>
</evidence>
<dbReference type="PANTHER" id="PTHR43394:SF1">
    <property type="entry name" value="ATP-BINDING CASSETTE SUB-FAMILY B MEMBER 10, MITOCHONDRIAL"/>
    <property type="match status" value="1"/>
</dbReference>
<feature type="transmembrane region" description="Helical" evidence="5">
    <location>
        <begin position="56"/>
        <end position="76"/>
    </location>
</feature>
<dbReference type="GO" id="GO:0005524">
    <property type="term" value="F:ATP binding"/>
    <property type="evidence" value="ECO:0007669"/>
    <property type="project" value="InterPro"/>
</dbReference>
<dbReference type="InterPro" id="IPR011527">
    <property type="entry name" value="ABC1_TM_dom"/>
</dbReference>
<keyword evidence="9" id="KW-1185">Reference proteome</keyword>
<dbReference type="Pfam" id="PF00005">
    <property type="entry name" value="ABC_tran"/>
    <property type="match status" value="1"/>
</dbReference>
<dbReference type="GO" id="GO:0016887">
    <property type="term" value="F:ATP hydrolysis activity"/>
    <property type="evidence" value="ECO:0007669"/>
    <property type="project" value="InterPro"/>
</dbReference>
<evidence type="ECO:0000313" key="9">
    <source>
        <dbReference type="Proteomes" id="UP000617426"/>
    </source>
</evidence>
<dbReference type="InterPro" id="IPR003439">
    <property type="entry name" value="ABC_transporter-like_ATP-bd"/>
</dbReference>
<feature type="domain" description="ABC transmembrane type-1" evidence="7">
    <location>
        <begin position="60"/>
        <end position="341"/>
    </location>
</feature>
<dbReference type="InterPro" id="IPR017871">
    <property type="entry name" value="ABC_transporter-like_CS"/>
</dbReference>
<proteinExistence type="predicted"/>
<dbReference type="PROSITE" id="PS50929">
    <property type="entry name" value="ABC_TM1F"/>
    <property type="match status" value="1"/>
</dbReference>
<accession>A0A923E3D3</accession>
<gene>
    <name evidence="8" type="ORF">HD592_000708</name>
</gene>
<dbReference type="Proteomes" id="UP000617426">
    <property type="component" value="Unassembled WGS sequence"/>
</dbReference>
<dbReference type="GO" id="GO:0015421">
    <property type="term" value="F:ABC-type oligopeptide transporter activity"/>
    <property type="evidence" value="ECO:0007669"/>
    <property type="project" value="TreeGrafter"/>
</dbReference>
<dbReference type="SUPFAM" id="SSF52540">
    <property type="entry name" value="P-loop containing nucleoside triphosphate hydrolases"/>
    <property type="match status" value="1"/>
</dbReference>
<organism evidence="8 9">
    <name type="scientific">Schaalia hyovaginalis</name>
    <dbReference type="NCBI Taxonomy" id="29316"/>
    <lineage>
        <taxon>Bacteria</taxon>
        <taxon>Bacillati</taxon>
        <taxon>Actinomycetota</taxon>
        <taxon>Actinomycetes</taxon>
        <taxon>Actinomycetales</taxon>
        <taxon>Actinomycetaceae</taxon>
        <taxon>Schaalia</taxon>
    </lineage>
</organism>
<evidence type="ECO:0000256" key="5">
    <source>
        <dbReference type="SAM" id="Phobius"/>
    </source>
</evidence>
<dbReference type="InterPro" id="IPR027417">
    <property type="entry name" value="P-loop_NTPase"/>
</dbReference>
<feature type="transmembrane region" description="Helical" evidence="5">
    <location>
        <begin position="96"/>
        <end position="116"/>
    </location>
</feature>